<dbReference type="AlphaFoldDB" id="A0A2S7WWC4"/>
<dbReference type="RefSeq" id="WP_105020427.1">
    <property type="nucleotide sequence ID" value="NZ_MSCM01000001.1"/>
</dbReference>
<feature type="domain" description="Proteinase inhibitor I42 chagasin" evidence="3">
    <location>
        <begin position="25"/>
        <end position="99"/>
    </location>
</feature>
<accession>A0A2S7WWC4</accession>
<evidence type="ECO:0000313" key="4">
    <source>
        <dbReference type="EMBL" id="PQJ81857.1"/>
    </source>
</evidence>
<dbReference type="Pfam" id="PF09394">
    <property type="entry name" value="Inhibitor_I42"/>
    <property type="match status" value="1"/>
</dbReference>
<evidence type="ECO:0000313" key="5">
    <source>
        <dbReference type="Proteomes" id="UP000239068"/>
    </source>
</evidence>
<evidence type="ECO:0000259" key="3">
    <source>
        <dbReference type="Pfam" id="PF09394"/>
    </source>
</evidence>
<dbReference type="EMBL" id="MSCM01000001">
    <property type="protein sequence ID" value="PQJ81857.1"/>
    <property type="molecule type" value="Genomic_DNA"/>
</dbReference>
<proteinExistence type="predicted"/>
<dbReference type="PROSITE" id="PS51257">
    <property type="entry name" value="PROKAR_LIPOPROTEIN"/>
    <property type="match status" value="1"/>
</dbReference>
<dbReference type="SUPFAM" id="SSF141066">
    <property type="entry name" value="ICP-like"/>
    <property type="match status" value="1"/>
</dbReference>
<evidence type="ECO:0000256" key="1">
    <source>
        <dbReference type="ARBA" id="ARBA00022690"/>
    </source>
</evidence>
<keyword evidence="2" id="KW-0789">Thiol protease inhibitor</keyword>
<dbReference type="GO" id="GO:0004869">
    <property type="term" value="F:cysteine-type endopeptidase inhibitor activity"/>
    <property type="evidence" value="ECO:0007669"/>
    <property type="project" value="UniProtKB-KW"/>
</dbReference>
<organism evidence="4 5">
    <name type="scientific">Polaribacter glomeratus</name>
    <dbReference type="NCBI Taxonomy" id="102"/>
    <lineage>
        <taxon>Bacteria</taxon>
        <taxon>Pseudomonadati</taxon>
        <taxon>Bacteroidota</taxon>
        <taxon>Flavobacteriia</taxon>
        <taxon>Flavobacteriales</taxon>
        <taxon>Flavobacteriaceae</taxon>
    </lineage>
</organism>
<comment type="caution">
    <text evidence="4">The sequence shown here is derived from an EMBL/GenBank/DDBJ whole genome shotgun (WGS) entry which is preliminary data.</text>
</comment>
<dbReference type="InterPro" id="IPR018990">
    <property type="entry name" value="Prot_inh_I42_chagasin"/>
</dbReference>
<sequence>MKKIILIVFIISVSLQSCKVTQGYKVNEEFKIELEKEGDGGYQWRYLPIPEVEQINTSKKSIEKEGKIFVSHQKIFSLKGLKPGAYSLEFHFLRSFEKLDSIPEDQKKIIKVKIKK</sequence>
<name>A0A2S7WWC4_9FLAO</name>
<dbReference type="Gene3D" id="2.60.40.2020">
    <property type="match status" value="1"/>
</dbReference>
<dbReference type="Proteomes" id="UP000239068">
    <property type="component" value="Unassembled WGS sequence"/>
</dbReference>
<dbReference type="InterPro" id="IPR036331">
    <property type="entry name" value="Chagasin-like_sf"/>
</dbReference>
<dbReference type="OrthoDB" id="1453860at2"/>
<protein>
    <recommendedName>
        <fullName evidence="3">Proteinase inhibitor I42 chagasin domain-containing protein</fullName>
    </recommendedName>
</protein>
<gene>
    <name evidence="4" type="ORF">BTO16_04400</name>
</gene>
<keyword evidence="1" id="KW-0646">Protease inhibitor</keyword>
<keyword evidence="5" id="KW-1185">Reference proteome</keyword>
<reference evidence="4 5" key="1">
    <citation type="submission" date="2016-12" db="EMBL/GenBank/DDBJ databases">
        <title>Trade-off between light-utilization and light-protection in marine flavobacteria.</title>
        <authorList>
            <person name="Kumagai Y."/>
            <person name="Yoshizawa S."/>
            <person name="Kogure K."/>
            <person name="Iwasaki W."/>
        </authorList>
    </citation>
    <scope>NUCLEOTIDE SEQUENCE [LARGE SCALE GENOMIC DNA]</scope>
    <source>
        <strain evidence="4 5">ATCC 43844</strain>
    </source>
</reference>
<evidence type="ECO:0000256" key="2">
    <source>
        <dbReference type="ARBA" id="ARBA00022704"/>
    </source>
</evidence>